<reference evidence="1 2" key="1">
    <citation type="journal article" date="2014" name="PLoS ONE">
        <title>De novo Genome Assembly of the Fungal Plant Pathogen Pyrenophora semeniperda.</title>
        <authorList>
            <person name="Soliai M.M."/>
            <person name="Meyer S.E."/>
            <person name="Udall J.A."/>
            <person name="Elzinga D.E."/>
            <person name="Hermansen R.A."/>
            <person name="Bodily P.M."/>
            <person name="Hart A.A."/>
            <person name="Coleman C.E."/>
        </authorList>
    </citation>
    <scope>NUCLEOTIDE SEQUENCE [LARGE SCALE GENOMIC DNA]</scope>
    <source>
        <strain evidence="1 2">CCB06</strain>
        <tissue evidence="1">Mycelium</tissue>
    </source>
</reference>
<evidence type="ECO:0000313" key="2">
    <source>
        <dbReference type="Proteomes" id="UP000265663"/>
    </source>
</evidence>
<name>A0A3M7MBH0_9PLEO</name>
<gene>
    <name evidence="1" type="ORF">GMOD_00009212</name>
</gene>
<dbReference type="AlphaFoldDB" id="A0A3M7MBH0"/>
<organism evidence="1 2">
    <name type="scientific">Pyrenophora seminiperda CCB06</name>
    <dbReference type="NCBI Taxonomy" id="1302712"/>
    <lineage>
        <taxon>Eukaryota</taxon>
        <taxon>Fungi</taxon>
        <taxon>Dikarya</taxon>
        <taxon>Ascomycota</taxon>
        <taxon>Pezizomycotina</taxon>
        <taxon>Dothideomycetes</taxon>
        <taxon>Pleosporomycetidae</taxon>
        <taxon>Pleosporales</taxon>
        <taxon>Pleosporineae</taxon>
        <taxon>Pleosporaceae</taxon>
        <taxon>Pyrenophora</taxon>
    </lineage>
</organism>
<dbReference type="EMBL" id="KE747828">
    <property type="protein sequence ID" value="RMZ71865.1"/>
    <property type="molecule type" value="Genomic_DNA"/>
</dbReference>
<proteinExistence type="predicted"/>
<accession>A0A3M7MBH0</accession>
<sequence>MCFVHNCVAEAGQAILDKTQRGTAAQSASYVMGPTGMPPRYEPLDGRGGCPGRSALEGGEGGWAFICL</sequence>
<evidence type="ECO:0000313" key="1">
    <source>
        <dbReference type="EMBL" id="RMZ71865.1"/>
    </source>
</evidence>
<dbReference type="Proteomes" id="UP000265663">
    <property type="component" value="Unassembled WGS sequence"/>
</dbReference>
<protein>
    <submittedName>
        <fullName evidence="1">Uncharacterized protein</fullName>
    </submittedName>
</protein>
<keyword evidence="2" id="KW-1185">Reference proteome</keyword>